<feature type="signal peptide" evidence="8">
    <location>
        <begin position="1"/>
        <end position="22"/>
    </location>
</feature>
<dbReference type="GO" id="GO:0016020">
    <property type="term" value="C:membrane"/>
    <property type="evidence" value="ECO:0007669"/>
    <property type="project" value="UniProtKB-SubCell"/>
</dbReference>
<evidence type="ECO:0000256" key="2">
    <source>
        <dbReference type="ARBA" id="ARBA00010270"/>
    </source>
</evidence>
<dbReference type="EMBL" id="OBEL01000001">
    <property type="protein sequence ID" value="SNZ08526.1"/>
    <property type="molecule type" value="Genomic_DNA"/>
</dbReference>
<comment type="similarity">
    <text evidence="2">Belongs to the BA14k family.</text>
</comment>
<dbReference type="Pfam" id="PF07886">
    <property type="entry name" value="BA14K"/>
    <property type="match status" value="1"/>
</dbReference>
<keyword evidence="5" id="KW-0430">Lectin</keyword>
<accession>A0A285NKX8</accession>
<name>A0A285NKX8_9HYPH</name>
<feature type="transmembrane region" description="Helical" evidence="7">
    <location>
        <begin position="38"/>
        <end position="57"/>
    </location>
</feature>
<comment type="function">
    <text evidence="6">Has immunoglobulin-binding and hemagglutination properties, and can bind to mannose. Essential for virulence. May be involved in LPS biosynthesis or polysaccharide transport.</text>
</comment>
<keyword evidence="10" id="KW-1185">Reference proteome</keyword>
<comment type="subcellular location">
    <subcellularLocation>
        <location evidence="1">Membrane</location>
        <topology evidence="1">Single-pass membrane protein</topology>
    </subcellularLocation>
</comment>
<dbReference type="GO" id="GO:0030246">
    <property type="term" value="F:carbohydrate binding"/>
    <property type="evidence" value="ECO:0007669"/>
    <property type="project" value="UniProtKB-KW"/>
</dbReference>
<evidence type="ECO:0000256" key="7">
    <source>
        <dbReference type="SAM" id="Phobius"/>
    </source>
</evidence>
<evidence type="ECO:0000256" key="3">
    <source>
        <dbReference type="ARBA" id="ARBA00020552"/>
    </source>
</evidence>
<feature type="chain" id="PRO_5012018341" description="Lectin-like protein BA14k" evidence="8">
    <location>
        <begin position="23"/>
        <end position="118"/>
    </location>
</feature>
<evidence type="ECO:0000256" key="5">
    <source>
        <dbReference type="ARBA" id="ARBA00022734"/>
    </source>
</evidence>
<keyword evidence="7" id="KW-0472">Membrane</keyword>
<sequence length="118" mass="12930">MFSKSLKTLSLIAALATVTTFAIPQQEAQAASGRNAAFAVGAITGLAVGAMATHASAHRHNGHYHSRYDGHSHGHSHGYARPAPWTGAWYDYCSARYRSFNPRTGYFVTYSGHRRFCR</sequence>
<organism evidence="9 10">
    <name type="scientific">Cohaesibacter gelatinilyticus</name>
    <dbReference type="NCBI Taxonomy" id="372072"/>
    <lineage>
        <taxon>Bacteria</taxon>
        <taxon>Pseudomonadati</taxon>
        <taxon>Pseudomonadota</taxon>
        <taxon>Alphaproteobacteria</taxon>
        <taxon>Hyphomicrobiales</taxon>
        <taxon>Cohaesibacteraceae</taxon>
    </lineage>
</organism>
<evidence type="ECO:0000256" key="6">
    <source>
        <dbReference type="ARBA" id="ARBA00025321"/>
    </source>
</evidence>
<keyword evidence="7" id="KW-0812">Transmembrane</keyword>
<keyword evidence="7" id="KW-1133">Transmembrane helix</keyword>
<evidence type="ECO:0000256" key="4">
    <source>
        <dbReference type="ARBA" id="ARBA00022475"/>
    </source>
</evidence>
<proteinExistence type="inferred from homology"/>
<dbReference type="AlphaFoldDB" id="A0A285NKX8"/>
<reference evidence="9 10" key="1">
    <citation type="submission" date="2017-09" db="EMBL/GenBank/DDBJ databases">
        <authorList>
            <person name="Ehlers B."/>
            <person name="Leendertz F.H."/>
        </authorList>
    </citation>
    <scope>NUCLEOTIDE SEQUENCE [LARGE SCALE GENOMIC DNA]</scope>
    <source>
        <strain evidence="9 10">DSM 18289</strain>
    </source>
</reference>
<dbReference type="InterPro" id="IPR012413">
    <property type="entry name" value="BA14K"/>
</dbReference>
<evidence type="ECO:0000313" key="9">
    <source>
        <dbReference type="EMBL" id="SNZ08526.1"/>
    </source>
</evidence>
<dbReference type="Proteomes" id="UP000219439">
    <property type="component" value="Unassembled WGS sequence"/>
</dbReference>
<evidence type="ECO:0000256" key="8">
    <source>
        <dbReference type="SAM" id="SignalP"/>
    </source>
</evidence>
<gene>
    <name evidence="9" type="ORF">SAMN06265368_1717</name>
</gene>
<protein>
    <recommendedName>
        <fullName evidence="3">Lectin-like protein BA14k</fullName>
    </recommendedName>
</protein>
<keyword evidence="4" id="KW-1003">Cell membrane</keyword>
<evidence type="ECO:0000313" key="10">
    <source>
        <dbReference type="Proteomes" id="UP000219439"/>
    </source>
</evidence>
<dbReference type="RefSeq" id="WP_244580036.1">
    <property type="nucleotide sequence ID" value="NZ_OBEL01000001.1"/>
</dbReference>
<keyword evidence="8" id="KW-0732">Signal</keyword>
<evidence type="ECO:0000256" key="1">
    <source>
        <dbReference type="ARBA" id="ARBA00004167"/>
    </source>
</evidence>